<dbReference type="AlphaFoldDB" id="A0A2H3B1R6"/>
<evidence type="ECO:0000256" key="2">
    <source>
        <dbReference type="SAM" id="Phobius"/>
    </source>
</evidence>
<dbReference type="Proteomes" id="UP000218334">
    <property type="component" value="Unassembled WGS sequence"/>
</dbReference>
<evidence type="ECO:0000256" key="3">
    <source>
        <dbReference type="SAM" id="SignalP"/>
    </source>
</evidence>
<keyword evidence="2" id="KW-1133">Transmembrane helix</keyword>
<feature type="region of interest" description="Disordered" evidence="1">
    <location>
        <begin position="85"/>
        <end position="142"/>
    </location>
</feature>
<keyword evidence="5" id="KW-1185">Reference proteome</keyword>
<keyword evidence="2" id="KW-0472">Membrane</keyword>
<feature type="chain" id="PRO_5013850363" description="Mid2 domain-containing protein" evidence="3">
    <location>
        <begin position="19"/>
        <end position="142"/>
    </location>
</feature>
<evidence type="ECO:0008006" key="6">
    <source>
        <dbReference type="Google" id="ProtNLM"/>
    </source>
</evidence>
<name>A0A2H3B1R6_9AGAR</name>
<organism evidence="4 5">
    <name type="scientific">Armillaria solidipes</name>
    <dbReference type="NCBI Taxonomy" id="1076256"/>
    <lineage>
        <taxon>Eukaryota</taxon>
        <taxon>Fungi</taxon>
        <taxon>Dikarya</taxon>
        <taxon>Basidiomycota</taxon>
        <taxon>Agaricomycotina</taxon>
        <taxon>Agaricomycetes</taxon>
        <taxon>Agaricomycetidae</taxon>
        <taxon>Agaricales</taxon>
        <taxon>Marasmiineae</taxon>
        <taxon>Physalacriaceae</taxon>
        <taxon>Armillaria</taxon>
    </lineage>
</organism>
<keyword evidence="3" id="KW-0732">Signal</keyword>
<gene>
    <name evidence="4" type="ORF">ARMSODRAFT_118045</name>
</gene>
<accession>A0A2H3B1R6</accession>
<feature type="compositionally biased region" description="Acidic residues" evidence="1">
    <location>
        <begin position="126"/>
        <end position="135"/>
    </location>
</feature>
<keyword evidence="2" id="KW-0812">Transmembrane</keyword>
<feature type="transmembrane region" description="Helical" evidence="2">
    <location>
        <begin position="38"/>
        <end position="62"/>
    </location>
</feature>
<proteinExistence type="predicted"/>
<protein>
    <recommendedName>
        <fullName evidence="6">Mid2 domain-containing protein</fullName>
    </recommendedName>
</protein>
<evidence type="ECO:0000313" key="5">
    <source>
        <dbReference type="Proteomes" id="UP000218334"/>
    </source>
</evidence>
<reference evidence="5" key="1">
    <citation type="journal article" date="2017" name="Nat. Ecol. Evol.">
        <title>Genome expansion and lineage-specific genetic innovations in the forest pathogenic fungi Armillaria.</title>
        <authorList>
            <person name="Sipos G."/>
            <person name="Prasanna A.N."/>
            <person name="Walter M.C."/>
            <person name="O'Connor E."/>
            <person name="Balint B."/>
            <person name="Krizsan K."/>
            <person name="Kiss B."/>
            <person name="Hess J."/>
            <person name="Varga T."/>
            <person name="Slot J."/>
            <person name="Riley R."/>
            <person name="Boka B."/>
            <person name="Rigling D."/>
            <person name="Barry K."/>
            <person name="Lee J."/>
            <person name="Mihaltcheva S."/>
            <person name="LaButti K."/>
            <person name="Lipzen A."/>
            <person name="Waldron R."/>
            <person name="Moloney N.M."/>
            <person name="Sperisen C."/>
            <person name="Kredics L."/>
            <person name="Vagvoelgyi C."/>
            <person name="Patrignani A."/>
            <person name="Fitzpatrick D."/>
            <person name="Nagy I."/>
            <person name="Doyle S."/>
            <person name="Anderson J.B."/>
            <person name="Grigoriev I.V."/>
            <person name="Gueldener U."/>
            <person name="Muensterkoetter M."/>
            <person name="Nagy L.G."/>
        </authorList>
    </citation>
    <scope>NUCLEOTIDE SEQUENCE [LARGE SCALE GENOMIC DNA]</scope>
    <source>
        <strain evidence="5">28-4</strain>
    </source>
</reference>
<dbReference type="EMBL" id="KZ293537">
    <property type="protein sequence ID" value="PBK58547.1"/>
    <property type="molecule type" value="Genomic_DNA"/>
</dbReference>
<evidence type="ECO:0000256" key="1">
    <source>
        <dbReference type="SAM" id="MobiDB-lite"/>
    </source>
</evidence>
<feature type="signal peptide" evidence="3">
    <location>
        <begin position="1"/>
        <end position="18"/>
    </location>
</feature>
<sequence>MNLFLFLVFPSILTCVLRSAISPSEGLVHGNRHRKASIIIGAVLGSVFSLLLLFGGATFLFIRRWKYLRLKHSPIPNVKITSERQSMLSLSPPSCPTEKEDSEPISPVSVPSSTNLVDIQPPISEQDLEGLEDDVMERRSSR</sequence>
<evidence type="ECO:0000313" key="4">
    <source>
        <dbReference type="EMBL" id="PBK58547.1"/>
    </source>
</evidence>